<evidence type="ECO:0000259" key="1">
    <source>
        <dbReference type="Pfam" id="PF12867"/>
    </source>
</evidence>
<gene>
    <name evidence="2" type="ORF">DFP98_12138</name>
</gene>
<evidence type="ECO:0000313" key="2">
    <source>
        <dbReference type="EMBL" id="RED65147.1"/>
    </source>
</evidence>
<evidence type="ECO:0000313" key="3">
    <source>
        <dbReference type="Proteomes" id="UP000256977"/>
    </source>
</evidence>
<dbReference type="InterPro" id="IPR034660">
    <property type="entry name" value="DinB/YfiT-like"/>
</dbReference>
<name>A0A3D9IU14_9BACL</name>
<dbReference type="Gene3D" id="1.20.120.450">
    <property type="entry name" value="dinb family like domain"/>
    <property type="match status" value="1"/>
</dbReference>
<dbReference type="Pfam" id="PF12867">
    <property type="entry name" value="DinB_2"/>
    <property type="match status" value="1"/>
</dbReference>
<dbReference type="SUPFAM" id="SSF109854">
    <property type="entry name" value="DinB/YfiT-like putative metalloenzymes"/>
    <property type="match status" value="1"/>
</dbReference>
<protein>
    <submittedName>
        <fullName evidence="2">DinB family protein</fullName>
    </submittedName>
</protein>
<keyword evidence="3" id="KW-1185">Reference proteome</keyword>
<dbReference type="EMBL" id="QRDZ01000021">
    <property type="protein sequence ID" value="RED65147.1"/>
    <property type="molecule type" value="Genomic_DNA"/>
</dbReference>
<dbReference type="InterPro" id="IPR024775">
    <property type="entry name" value="DinB-like"/>
</dbReference>
<sequence length="174" mass="19476">MSNLTERPSKEEYGGHFDTYINAVPEGNIVDILAEDLKSTSEFLSDLPLEKAEYRYAADKWTIKEVIGHIADTERIMSYRLLRIARGDSTPLPGFDQDEYMKHVNFNASSLTDLIADYIAVRKATLTLIQSLADEAWGRKGTASNTVMSVKALAYVVAGHGIHHIRIVKDKYLA</sequence>
<accession>A0A3D9IU14</accession>
<reference evidence="2 3" key="1">
    <citation type="submission" date="2018-07" db="EMBL/GenBank/DDBJ databases">
        <title>Genomic Encyclopedia of Type Strains, Phase III (KMG-III): the genomes of soil and plant-associated and newly described type strains.</title>
        <authorList>
            <person name="Whitman W."/>
        </authorList>
    </citation>
    <scope>NUCLEOTIDE SEQUENCE [LARGE SCALE GENOMIC DNA]</scope>
    <source>
        <strain evidence="2 3">CECT 7287</strain>
    </source>
</reference>
<organism evidence="2 3">
    <name type="scientific">Cohnella phaseoli</name>
    <dbReference type="NCBI Taxonomy" id="456490"/>
    <lineage>
        <taxon>Bacteria</taxon>
        <taxon>Bacillati</taxon>
        <taxon>Bacillota</taxon>
        <taxon>Bacilli</taxon>
        <taxon>Bacillales</taxon>
        <taxon>Paenibacillaceae</taxon>
        <taxon>Cohnella</taxon>
    </lineage>
</organism>
<proteinExistence type="predicted"/>
<comment type="caution">
    <text evidence="2">The sequence shown here is derived from an EMBL/GenBank/DDBJ whole genome shotgun (WGS) entry which is preliminary data.</text>
</comment>
<feature type="domain" description="DinB-like" evidence="1">
    <location>
        <begin position="37"/>
        <end position="167"/>
    </location>
</feature>
<dbReference type="Proteomes" id="UP000256977">
    <property type="component" value="Unassembled WGS sequence"/>
</dbReference>
<dbReference type="AlphaFoldDB" id="A0A3D9IU14"/>